<keyword evidence="2" id="KW-1185">Reference proteome</keyword>
<name>A0AAN7AKV2_9PEZI</name>
<organism evidence="1 2">
    <name type="scientific">Podospora australis</name>
    <dbReference type="NCBI Taxonomy" id="1536484"/>
    <lineage>
        <taxon>Eukaryota</taxon>
        <taxon>Fungi</taxon>
        <taxon>Dikarya</taxon>
        <taxon>Ascomycota</taxon>
        <taxon>Pezizomycotina</taxon>
        <taxon>Sordariomycetes</taxon>
        <taxon>Sordariomycetidae</taxon>
        <taxon>Sordariales</taxon>
        <taxon>Podosporaceae</taxon>
        <taxon>Podospora</taxon>
    </lineage>
</organism>
<reference evidence="1" key="2">
    <citation type="submission" date="2023-05" db="EMBL/GenBank/DDBJ databases">
        <authorList>
            <consortium name="Lawrence Berkeley National Laboratory"/>
            <person name="Steindorff A."/>
            <person name="Hensen N."/>
            <person name="Bonometti L."/>
            <person name="Westerberg I."/>
            <person name="Brannstrom I.O."/>
            <person name="Guillou S."/>
            <person name="Cros-Aarteil S."/>
            <person name="Calhoun S."/>
            <person name="Haridas S."/>
            <person name="Kuo A."/>
            <person name="Mondo S."/>
            <person name="Pangilinan J."/>
            <person name="Riley R."/>
            <person name="Labutti K."/>
            <person name="Andreopoulos B."/>
            <person name="Lipzen A."/>
            <person name="Chen C."/>
            <person name="Yanf M."/>
            <person name="Daum C."/>
            <person name="Ng V."/>
            <person name="Clum A."/>
            <person name="Ohm R."/>
            <person name="Martin F."/>
            <person name="Silar P."/>
            <person name="Natvig D."/>
            <person name="Lalanne C."/>
            <person name="Gautier V."/>
            <person name="Ament-Velasquez S.L."/>
            <person name="Kruys A."/>
            <person name="Hutchinson M.I."/>
            <person name="Powell A.J."/>
            <person name="Barry K."/>
            <person name="Miller A.N."/>
            <person name="Grigoriev I.V."/>
            <person name="Debuchy R."/>
            <person name="Gladieux P."/>
            <person name="Thoren M.H."/>
            <person name="Johannesson H."/>
        </authorList>
    </citation>
    <scope>NUCLEOTIDE SEQUENCE</scope>
    <source>
        <strain evidence="1">PSN309</strain>
    </source>
</reference>
<protein>
    <submittedName>
        <fullName evidence="1">Uncharacterized protein</fullName>
    </submittedName>
</protein>
<dbReference type="EMBL" id="MU864378">
    <property type="protein sequence ID" value="KAK4189175.1"/>
    <property type="molecule type" value="Genomic_DNA"/>
</dbReference>
<evidence type="ECO:0000313" key="1">
    <source>
        <dbReference type="EMBL" id="KAK4189175.1"/>
    </source>
</evidence>
<comment type="caution">
    <text evidence="1">The sequence shown here is derived from an EMBL/GenBank/DDBJ whole genome shotgun (WGS) entry which is preliminary data.</text>
</comment>
<sequence length="255" mass="27429">MTLSPVMLLFRGFPKFVHEGTYYLSTITSRRVLVLPRVPVPLYGSPLGGCSRSREARSTQCFVFLCCTCERGCTVGVREAVSVVALSFTPSLMSVACTTSPAWNGTGERGIGIKLSMASPTTHCESRNGSGSFRRGGWCRGGHGSWISASLFALKPLGVLHAMLLDRRNVSAVSGCHALDLASIIRCQASIIRCQARHQRRNGLSGGESIPKGVDGQFLLPSLHPKSRGQKVALGVEVERPFRSMPRSCMGTSSI</sequence>
<reference evidence="1" key="1">
    <citation type="journal article" date="2023" name="Mol. Phylogenet. Evol.">
        <title>Genome-scale phylogeny and comparative genomics of the fungal order Sordariales.</title>
        <authorList>
            <person name="Hensen N."/>
            <person name="Bonometti L."/>
            <person name="Westerberg I."/>
            <person name="Brannstrom I.O."/>
            <person name="Guillou S."/>
            <person name="Cros-Aarteil S."/>
            <person name="Calhoun S."/>
            <person name="Haridas S."/>
            <person name="Kuo A."/>
            <person name="Mondo S."/>
            <person name="Pangilinan J."/>
            <person name="Riley R."/>
            <person name="LaButti K."/>
            <person name="Andreopoulos B."/>
            <person name="Lipzen A."/>
            <person name="Chen C."/>
            <person name="Yan M."/>
            <person name="Daum C."/>
            <person name="Ng V."/>
            <person name="Clum A."/>
            <person name="Steindorff A."/>
            <person name="Ohm R.A."/>
            <person name="Martin F."/>
            <person name="Silar P."/>
            <person name="Natvig D.O."/>
            <person name="Lalanne C."/>
            <person name="Gautier V."/>
            <person name="Ament-Velasquez S.L."/>
            <person name="Kruys A."/>
            <person name="Hutchinson M.I."/>
            <person name="Powell A.J."/>
            <person name="Barry K."/>
            <person name="Miller A.N."/>
            <person name="Grigoriev I.V."/>
            <person name="Debuchy R."/>
            <person name="Gladieux P."/>
            <person name="Hiltunen Thoren M."/>
            <person name="Johannesson H."/>
        </authorList>
    </citation>
    <scope>NUCLEOTIDE SEQUENCE</scope>
    <source>
        <strain evidence="1">PSN309</strain>
    </source>
</reference>
<dbReference type="AlphaFoldDB" id="A0AAN7AKV2"/>
<evidence type="ECO:0000313" key="2">
    <source>
        <dbReference type="Proteomes" id="UP001302126"/>
    </source>
</evidence>
<dbReference type="Proteomes" id="UP001302126">
    <property type="component" value="Unassembled WGS sequence"/>
</dbReference>
<proteinExistence type="predicted"/>
<gene>
    <name evidence="1" type="ORF">QBC35DRAFT_152047</name>
</gene>
<accession>A0AAN7AKV2</accession>